<dbReference type="Pfam" id="PF04398">
    <property type="entry name" value="DUF538"/>
    <property type="match status" value="1"/>
</dbReference>
<dbReference type="PANTHER" id="PTHR31676:SF76">
    <property type="entry name" value="OS05G0362300 PROTEIN"/>
    <property type="match status" value="1"/>
</dbReference>
<protein>
    <recommendedName>
        <fullName evidence="2">DUF538 domain-containing protein</fullName>
    </recommendedName>
</protein>
<dbReference type="InterPro" id="IPR036758">
    <property type="entry name" value="At5g01610-like"/>
</dbReference>
<accession>A0A5B7ARZ5</accession>
<evidence type="ECO:0008006" key="2">
    <source>
        <dbReference type="Google" id="ProtNLM"/>
    </source>
</evidence>
<dbReference type="Gene3D" id="2.30.240.10">
    <property type="entry name" value="At5g01610-like"/>
    <property type="match status" value="1"/>
</dbReference>
<dbReference type="EMBL" id="GHES01028983">
    <property type="protein sequence ID" value="MPA59542.1"/>
    <property type="molecule type" value="Transcribed_RNA"/>
</dbReference>
<proteinExistence type="predicted"/>
<organism evidence="1">
    <name type="scientific">Davidia involucrata</name>
    <name type="common">Dove tree</name>
    <dbReference type="NCBI Taxonomy" id="16924"/>
    <lineage>
        <taxon>Eukaryota</taxon>
        <taxon>Viridiplantae</taxon>
        <taxon>Streptophyta</taxon>
        <taxon>Embryophyta</taxon>
        <taxon>Tracheophyta</taxon>
        <taxon>Spermatophyta</taxon>
        <taxon>Magnoliopsida</taxon>
        <taxon>eudicotyledons</taxon>
        <taxon>Gunneridae</taxon>
        <taxon>Pentapetalae</taxon>
        <taxon>asterids</taxon>
        <taxon>Cornales</taxon>
        <taxon>Nyssaceae</taxon>
        <taxon>Davidia</taxon>
    </lineage>
</organism>
<dbReference type="InterPro" id="IPR007493">
    <property type="entry name" value="DUF538"/>
</dbReference>
<dbReference type="PANTHER" id="PTHR31676">
    <property type="entry name" value="T31J12.3 PROTEIN-RELATED"/>
    <property type="match status" value="1"/>
</dbReference>
<evidence type="ECO:0000313" key="1">
    <source>
        <dbReference type="EMBL" id="MPA59542.1"/>
    </source>
</evidence>
<reference evidence="1" key="1">
    <citation type="submission" date="2019-08" db="EMBL/GenBank/DDBJ databases">
        <title>Reference gene set and small RNA set construction with multiple tissues from Davidia involucrata Baill.</title>
        <authorList>
            <person name="Yang H."/>
            <person name="Zhou C."/>
            <person name="Li G."/>
            <person name="Wang J."/>
            <person name="Gao P."/>
            <person name="Wang M."/>
            <person name="Wang R."/>
            <person name="Zhao Y."/>
        </authorList>
    </citation>
    <scope>NUCLEOTIDE SEQUENCE</scope>
    <source>
        <tissue evidence="1">Mixed with DoveR01_LX</tissue>
    </source>
</reference>
<dbReference type="SUPFAM" id="SSF141562">
    <property type="entry name" value="At5g01610-like"/>
    <property type="match status" value="1"/>
</dbReference>
<name>A0A5B7ARZ5_DAVIN</name>
<sequence>MGLLYYARRSKYLIITSLILISSLPAKSSGDKRTAYEVLEDYNFPVGILPKGITGYDLDESTGKFSAYWNGSCSFSIEGSYQLNYKSTIKGYMSKGKLSSLEGVKVKLLFLWVSIVEVDRRGDDLEFSVGITSAGFSIDNFEESPQCGCGFDCVNDNGQVSKLRTNPFGVSSY</sequence>
<gene>
    <name evidence="1" type="ORF">Din_028983</name>
</gene>
<dbReference type="AlphaFoldDB" id="A0A5B7ARZ5"/>